<feature type="compositionally biased region" description="Polar residues" evidence="1">
    <location>
        <begin position="306"/>
        <end position="334"/>
    </location>
</feature>
<feature type="domain" description="BTB" evidence="2">
    <location>
        <begin position="593"/>
        <end position="659"/>
    </location>
</feature>
<dbReference type="Proteomes" id="UP001239795">
    <property type="component" value="Unassembled WGS sequence"/>
</dbReference>
<feature type="region of interest" description="Disordered" evidence="1">
    <location>
        <begin position="79"/>
        <end position="145"/>
    </location>
</feature>
<sequence length="799" mass="87613">MVVNVSTSVSPWRCDASAADDVHPHSATPAFQQQHMPDPRYSREIFEVSGNNHISPSFFFLFLKIGNPSLAPKPAFATTMSKKKLSGKQIASSDSSGRKKSRRDRLSALFGHSPERVDDAADDKTAPHDEATPTKATASNRREHENHLQNSAANLEDDPKENGTRDSVVTIVTTRSVTTEDKDAHESGAAASADKIDTIDFANKNQIRGKTLEVKPCTKLTIDEAISNPSPSRMTKLPIHRHKRASSSFKIVDRDSADAVLLSAFSYNPSPEKKKSAVAKPSTQAPSSTQLAQHNQRHDQEAPLLPSSTYSGPTIHNSEPQNKHSQSKLKGNSRANHDCALSSYTEPGPAIKITDTDEEIARKLEATAFTPAAVAPPPNPLLSALKTYVSDKSPGEKKVRFAAGSSIKSGDSDNESGVSDDSDKTIKPGTGGMKAASNSILSPTVWDKSAEPKIWVKNGKPTLFQPQKDPGYYTNPLWSRQYPEILSDDPRVNPYGPSIAGSTTSTDGSQYSDAPAARAVTDFEVGDKLHSNGESSTNVNFGTGTAHARTLFTRTTRGNMPSPPGANQNFVGRDFPEIPTIPAGFGMPPLYRGQIKLEIGGRRFVSSMDVLERSPWFKYIFSINFRDWYRDGVFHFDNDGDLFAHILRFLRTGMYPLFWDARNGFDYAMYAMIQQQARYYMLYDLEAWIAQQKYQEVVETQVIHQKFIIPNSQGWIHEQSLTGLDTSEISGVAEHPNVALGRQSESQAPVADMFFSDNGVNSKGKAKAIAPQQDGPDGAVALFTTEKVVKVHMNQLRPS</sequence>
<dbReference type="PROSITE" id="PS50097">
    <property type="entry name" value="BTB"/>
    <property type="match status" value="1"/>
</dbReference>
<feature type="compositionally biased region" description="Polar residues" evidence="1">
    <location>
        <begin position="281"/>
        <end position="294"/>
    </location>
</feature>
<dbReference type="SUPFAM" id="SSF54695">
    <property type="entry name" value="POZ domain"/>
    <property type="match status" value="1"/>
</dbReference>
<evidence type="ECO:0000256" key="1">
    <source>
        <dbReference type="SAM" id="MobiDB-lite"/>
    </source>
</evidence>
<feature type="region of interest" description="Disordered" evidence="1">
    <location>
        <begin position="269"/>
        <end position="352"/>
    </location>
</feature>
<evidence type="ECO:0000313" key="3">
    <source>
        <dbReference type="EMBL" id="KAK1464312.1"/>
    </source>
</evidence>
<dbReference type="Gene3D" id="3.30.710.10">
    <property type="entry name" value="Potassium Channel Kv1.1, Chain A"/>
    <property type="match status" value="1"/>
</dbReference>
<comment type="caution">
    <text evidence="3">The sequence shown here is derived from an EMBL/GenBank/DDBJ whole genome shotgun (WGS) entry which is preliminary data.</text>
</comment>
<keyword evidence="4" id="KW-1185">Reference proteome</keyword>
<proteinExistence type="predicted"/>
<protein>
    <recommendedName>
        <fullName evidence="2">BTB domain-containing protein</fullName>
    </recommendedName>
</protein>
<dbReference type="EMBL" id="MLGG01000006">
    <property type="protein sequence ID" value="KAK1464312.1"/>
    <property type="molecule type" value="Genomic_DNA"/>
</dbReference>
<feature type="compositionally biased region" description="Basic and acidic residues" evidence="1">
    <location>
        <begin position="113"/>
        <end position="132"/>
    </location>
</feature>
<reference evidence="3 4" key="1">
    <citation type="submission" date="2016-10" db="EMBL/GenBank/DDBJ databases">
        <title>The genome sequence of Colletotrichum fioriniae PJ7.</title>
        <authorList>
            <person name="Baroncelli R."/>
        </authorList>
    </citation>
    <scope>NUCLEOTIDE SEQUENCE [LARGE SCALE GENOMIC DNA]</scope>
    <source>
        <strain evidence="3">Col 31</strain>
    </source>
</reference>
<feature type="region of interest" description="Disordered" evidence="1">
    <location>
        <begin position="401"/>
        <end position="438"/>
    </location>
</feature>
<accession>A0AAI9UT86</accession>
<dbReference type="AlphaFoldDB" id="A0AAI9UT86"/>
<organism evidence="3 4">
    <name type="scientific">Colletotrichum melonis</name>
    <dbReference type="NCBI Taxonomy" id="1209925"/>
    <lineage>
        <taxon>Eukaryota</taxon>
        <taxon>Fungi</taxon>
        <taxon>Dikarya</taxon>
        <taxon>Ascomycota</taxon>
        <taxon>Pezizomycotina</taxon>
        <taxon>Sordariomycetes</taxon>
        <taxon>Hypocreomycetidae</taxon>
        <taxon>Glomerellales</taxon>
        <taxon>Glomerellaceae</taxon>
        <taxon>Colletotrichum</taxon>
        <taxon>Colletotrichum acutatum species complex</taxon>
    </lineage>
</organism>
<gene>
    <name evidence="3" type="ORF">CMEL01_13073</name>
</gene>
<evidence type="ECO:0000259" key="2">
    <source>
        <dbReference type="PROSITE" id="PS50097"/>
    </source>
</evidence>
<dbReference type="InterPro" id="IPR011333">
    <property type="entry name" value="SKP1/BTB/POZ_sf"/>
</dbReference>
<feature type="region of interest" description="Disordered" evidence="1">
    <location>
        <begin position="225"/>
        <end position="247"/>
    </location>
</feature>
<name>A0AAI9UT86_9PEZI</name>
<evidence type="ECO:0000313" key="4">
    <source>
        <dbReference type="Proteomes" id="UP001239795"/>
    </source>
</evidence>
<dbReference type="InterPro" id="IPR000210">
    <property type="entry name" value="BTB/POZ_dom"/>
</dbReference>